<dbReference type="STRING" id="1776384.GCA_900086585_03323"/>
<evidence type="ECO:0000256" key="6">
    <source>
        <dbReference type="ARBA" id="ARBA00023065"/>
    </source>
</evidence>
<evidence type="ECO:0000256" key="5">
    <source>
        <dbReference type="ARBA" id="ARBA00022989"/>
    </source>
</evidence>
<keyword evidence="3 9" id="KW-1003">Cell membrane</keyword>
<evidence type="ECO:0000256" key="3">
    <source>
        <dbReference type="ARBA" id="ARBA00022475"/>
    </source>
</evidence>
<organism evidence="10 11">
    <name type="scientific">Emergencia timonensis</name>
    <dbReference type="NCBI Taxonomy" id="1776384"/>
    <lineage>
        <taxon>Bacteria</taxon>
        <taxon>Bacillati</taxon>
        <taxon>Bacillota</taxon>
        <taxon>Clostridia</taxon>
        <taxon>Peptostreptococcales</taxon>
        <taxon>Anaerovoracaceae</taxon>
        <taxon>Emergencia</taxon>
    </lineage>
</organism>
<feature type="transmembrane region" description="Helical" evidence="9">
    <location>
        <begin position="21"/>
        <end position="53"/>
    </location>
</feature>
<comment type="function">
    <text evidence="9">Channel that opens in response to stretch forces in the membrane lipid bilayer. May participate in the regulation of osmotic pressure changes within the cell.</text>
</comment>
<comment type="caution">
    <text evidence="10">The sequence shown here is derived from an EMBL/GenBank/DDBJ whole genome shotgun (WGS) entry which is preliminary data.</text>
</comment>
<keyword evidence="8 9" id="KW-0407">Ion channel</keyword>
<dbReference type="InterPro" id="IPR037673">
    <property type="entry name" value="MSC/AndL"/>
</dbReference>
<dbReference type="OrthoDB" id="9810350at2"/>
<feature type="transmembrane region" description="Helical" evidence="9">
    <location>
        <begin position="65"/>
        <end position="90"/>
    </location>
</feature>
<dbReference type="HAMAP" id="MF_00115">
    <property type="entry name" value="MscL"/>
    <property type="match status" value="1"/>
</dbReference>
<dbReference type="AlphaFoldDB" id="A0A415E821"/>
<dbReference type="PANTHER" id="PTHR30266:SF2">
    <property type="entry name" value="LARGE-CONDUCTANCE MECHANOSENSITIVE CHANNEL"/>
    <property type="match status" value="1"/>
</dbReference>
<evidence type="ECO:0000256" key="2">
    <source>
        <dbReference type="ARBA" id="ARBA00022448"/>
    </source>
</evidence>
<evidence type="ECO:0000256" key="9">
    <source>
        <dbReference type="HAMAP-Rule" id="MF_00115"/>
    </source>
</evidence>
<dbReference type="GO" id="GO:0005886">
    <property type="term" value="C:plasma membrane"/>
    <property type="evidence" value="ECO:0007669"/>
    <property type="project" value="UniProtKB-SubCell"/>
</dbReference>
<dbReference type="Proteomes" id="UP000284841">
    <property type="component" value="Unassembled WGS sequence"/>
</dbReference>
<keyword evidence="7 9" id="KW-0472">Membrane</keyword>
<dbReference type="PANTHER" id="PTHR30266">
    <property type="entry name" value="MECHANOSENSITIVE CHANNEL MSCL"/>
    <property type="match status" value="1"/>
</dbReference>
<comment type="subcellular location">
    <subcellularLocation>
        <location evidence="9">Cell membrane</location>
        <topology evidence="9">Multi-pass membrane protein</topology>
    </subcellularLocation>
    <subcellularLocation>
        <location evidence="1">Membrane</location>
        <topology evidence="1">Multi-pass membrane protein</topology>
    </subcellularLocation>
</comment>
<keyword evidence="6 9" id="KW-0406">Ion transport</keyword>
<comment type="similarity">
    <text evidence="9">Belongs to the MscL family.</text>
</comment>
<dbReference type="SUPFAM" id="SSF81330">
    <property type="entry name" value="Gated mechanosensitive channel"/>
    <property type="match status" value="1"/>
</dbReference>
<evidence type="ECO:0000256" key="1">
    <source>
        <dbReference type="ARBA" id="ARBA00004141"/>
    </source>
</evidence>
<dbReference type="RefSeq" id="WP_067541040.1">
    <property type="nucleotide sequence ID" value="NZ_JBKYJU010000004.1"/>
</dbReference>
<name>A0A415E821_9FIRM</name>
<reference evidence="10 11" key="1">
    <citation type="submission" date="2018-08" db="EMBL/GenBank/DDBJ databases">
        <title>A genome reference for cultivated species of the human gut microbiota.</title>
        <authorList>
            <person name="Zou Y."/>
            <person name="Xue W."/>
            <person name="Luo G."/>
        </authorList>
    </citation>
    <scope>NUCLEOTIDE SEQUENCE [LARGE SCALE GENOMIC DNA]</scope>
    <source>
        <strain evidence="10 11">AM07-24</strain>
    </source>
</reference>
<dbReference type="Pfam" id="PF01741">
    <property type="entry name" value="MscL"/>
    <property type="match status" value="1"/>
</dbReference>
<keyword evidence="5 9" id="KW-1133">Transmembrane helix</keyword>
<gene>
    <name evidence="9 10" type="primary">mscL</name>
    <name evidence="10" type="ORF">DW099_05170</name>
</gene>
<proteinExistence type="inferred from homology"/>
<dbReference type="InterPro" id="IPR001185">
    <property type="entry name" value="MS_channel"/>
</dbReference>
<keyword evidence="2 9" id="KW-0813">Transport</keyword>
<keyword evidence="11" id="KW-1185">Reference proteome</keyword>
<dbReference type="Gene3D" id="1.10.1200.120">
    <property type="entry name" value="Large-conductance mechanosensitive channel, MscL, domain 1"/>
    <property type="match status" value="1"/>
</dbReference>
<protein>
    <recommendedName>
        <fullName evidence="9">Large-conductance mechanosensitive channel</fullName>
    </recommendedName>
</protein>
<comment type="subunit">
    <text evidence="9">Homopentamer.</text>
</comment>
<keyword evidence="4 9" id="KW-0812">Transmembrane</keyword>
<evidence type="ECO:0000256" key="7">
    <source>
        <dbReference type="ARBA" id="ARBA00023136"/>
    </source>
</evidence>
<dbReference type="NCBIfam" id="TIGR00220">
    <property type="entry name" value="mscL"/>
    <property type="match status" value="1"/>
</dbReference>
<evidence type="ECO:0000313" key="11">
    <source>
        <dbReference type="Proteomes" id="UP000284841"/>
    </source>
</evidence>
<evidence type="ECO:0000256" key="4">
    <source>
        <dbReference type="ARBA" id="ARBA00022692"/>
    </source>
</evidence>
<evidence type="ECO:0000313" key="10">
    <source>
        <dbReference type="EMBL" id="RHJ89953.1"/>
    </source>
</evidence>
<sequence length="134" mass="14805">MKKFLSEFKEFISRGDAMSMAIGIIIGGAFTAIVTSLVNDIITPILGIIIGGLDFTGITVSVGDSMILIGNFVQAVIVFLLTALVIFSIMKAFNKLQRKKEEPAPEPEKPSEEVQLLTEIRDLLSEQREYNENR</sequence>
<dbReference type="InterPro" id="IPR036019">
    <property type="entry name" value="MscL_channel"/>
</dbReference>
<dbReference type="EMBL" id="QRMS01000001">
    <property type="protein sequence ID" value="RHJ89953.1"/>
    <property type="molecule type" value="Genomic_DNA"/>
</dbReference>
<dbReference type="GO" id="GO:0008381">
    <property type="term" value="F:mechanosensitive monoatomic ion channel activity"/>
    <property type="evidence" value="ECO:0007669"/>
    <property type="project" value="UniProtKB-UniRule"/>
</dbReference>
<accession>A0A415E821</accession>
<evidence type="ECO:0000256" key="8">
    <source>
        <dbReference type="ARBA" id="ARBA00023303"/>
    </source>
</evidence>